<gene>
    <name evidence="3" type="ORF">ABE957_04445</name>
</gene>
<dbReference type="RefSeq" id="WP_349757471.1">
    <property type="nucleotide sequence ID" value="NZ_JBEGCI010000003.1"/>
</dbReference>
<protein>
    <submittedName>
        <fullName evidence="3">AAA family ATPase</fullName>
    </submittedName>
</protein>
<dbReference type="EMBL" id="JBEGCI010000003">
    <property type="protein sequence ID" value="MEQ6887923.1"/>
    <property type="molecule type" value="Genomic_DNA"/>
</dbReference>
<feature type="coiled-coil region" evidence="1">
    <location>
        <begin position="401"/>
        <end position="472"/>
    </location>
</feature>
<reference evidence="3 4" key="1">
    <citation type="submission" date="2024-05" db="EMBL/GenBank/DDBJ databases">
        <title>Halomonas sp. CS7 16S ribosomal RNA gene Genome sequencing and assembly.</title>
        <authorList>
            <person name="Yook S."/>
        </authorList>
    </citation>
    <scope>NUCLEOTIDE SEQUENCE [LARGE SCALE GENOMIC DNA]</scope>
    <source>
        <strain evidence="3 4">CS7</strain>
    </source>
</reference>
<evidence type="ECO:0000313" key="3">
    <source>
        <dbReference type="EMBL" id="MEQ6887923.1"/>
    </source>
</evidence>
<dbReference type="InterPro" id="IPR027417">
    <property type="entry name" value="P-loop_NTPase"/>
</dbReference>
<name>A0ABV1N2H4_9GAMM</name>
<feature type="domain" description="Rad50/SbcC-type AAA" evidence="2">
    <location>
        <begin position="17"/>
        <end position="260"/>
    </location>
</feature>
<comment type="caution">
    <text evidence="3">The sequence shown here is derived from an EMBL/GenBank/DDBJ whole genome shotgun (WGS) entry which is preliminary data.</text>
</comment>
<dbReference type="InterPro" id="IPR038729">
    <property type="entry name" value="Rad50/SbcC_AAA"/>
</dbReference>
<proteinExistence type="predicted"/>
<keyword evidence="1" id="KW-0175">Coiled coil</keyword>
<dbReference type="SUPFAM" id="SSF52540">
    <property type="entry name" value="P-loop containing nucleoside triphosphate hydrolases"/>
    <property type="match status" value="1"/>
</dbReference>
<evidence type="ECO:0000259" key="2">
    <source>
        <dbReference type="Pfam" id="PF13476"/>
    </source>
</evidence>
<sequence>MGFLRINRVVYQGDQYEFISPWLEKKVSIIEGDNGTGKTTFFDLIYHGLGGKVKKFRRDSDEKHVQVTSDTNNYAELDVYVNGSSFLIRRYIKSNDVIVVPYRKCEHNNAIESGEVEVFPVYRNEESDKIFSDWLLEKLGVKTVELYLGYKKFKINVSDLFRLLYHNQALDPNKIYKAPDAGGMVSDSDLVRKAIFELWMGKAFSDYYDAINESKVLEKEKNDAAFALREFKRVVDKGASDREVKNLSALSKELQEIIEQEGKLLKAREAFKKNRTDPAYSLEDLSYYQELFSSTEADLARQNSELFSVYKEKASLVGLRKSVVHDAERISKILYAHNQLNLFSVDTCPFCLEKVDRAKDRCICGTEIDEAQYERFFYTSEEYGKLLKSKKKTLETIELAIRGVAEEEARIKREIADKETEAEKCKEKIGDSASRAFDYVDLNGLDEIDDKILQVRTNIKEMERRIDDEKELDSLQKDYDRKRESHGNQELLVKRLEVEAEKAISEIVKDFSETYNDFMTSALADCRSARISNEDYMPIIDNGHYREASSAVPKRLMYFLTMLRMSLESDNVLFPRLLLVDTPETGGIEADHLIGAISQIDKLEDFKKDYQVILSTGISKYPGNMKENVVVFLDKQNRLLKKKGVGLSQ</sequence>
<dbReference type="Gene3D" id="3.40.50.300">
    <property type="entry name" value="P-loop containing nucleotide triphosphate hydrolases"/>
    <property type="match status" value="1"/>
</dbReference>
<keyword evidence="4" id="KW-1185">Reference proteome</keyword>
<organism evidence="3 4">
    <name type="scientific">Halomonas pelophila</name>
    <dbReference type="NCBI Taxonomy" id="3151122"/>
    <lineage>
        <taxon>Bacteria</taxon>
        <taxon>Pseudomonadati</taxon>
        <taxon>Pseudomonadota</taxon>
        <taxon>Gammaproteobacteria</taxon>
        <taxon>Oceanospirillales</taxon>
        <taxon>Halomonadaceae</taxon>
        <taxon>Halomonas</taxon>
    </lineage>
</organism>
<dbReference type="Proteomes" id="UP001472978">
    <property type="component" value="Unassembled WGS sequence"/>
</dbReference>
<accession>A0ABV1N2H4</accession>
<dbReference type="Pfam" id="PF13476">
    <property type="entry name" value="AAA_23"/>
    <property type="match status" value="1"/>
</dbReference>
<evidence type="ECO:0000256" key="1">
    <source>
        <dbReference type="SAM" id="Coils"/>
    </source>
</evidence>
<evidence type="ECO:0000313" key="4">
    <source>
        <dbReference type="Proteomes" id="UP001472978"/>
    </source>
</evidence>